<evidence type="ECO:0000313" key="2">
    <source>
        <dbReference type="Proteomes" id="UP001054945"/>
    </source>
</evidence>
<accession>A0AAV4XAV7</accession>
<proteinExistence type="predicted"/>
<comment type="caution">
    <text evidence="1">The sequence shown here is derived from an EMBL/GenBank/DDBJ whole genome shotgun (WGS) entry which is preliminary data.</text>
</comment>
<evidence type="ECO:0000313" key="1">
    <source>
        <dbReference type="EMBL" id="GIY92036.1"/>
    </source>
</evidence>
<dbReference type="EMBL" id="BPLR01000085">
    <property type="protein sequence ID" value="GIY92036.1"/>
    <property type="molecule type" value="Genomic_DNA"/>
</dbReference>
<gene>
    <name evidence="1" type="ORF">CEXT_684351</name>
</gene>
<name>A0AAV4XAV7_CAEEX</name>
<protein>
    <recommendedName>
        <fullName evidence="3">Maturase K</fullName>
    </recommendedName>
</protein>
<organism evidence="1 2">
    <name type="scientific">Caerostris extrusa</name>
    <name type="common">Bark spider</name>
    <name type="synonym">Caerostris bankana</name>
    <dbReference type="NCBI Taxonomy" id="172846"/>
    <lineage>
        <taxon>Eukaryota</taxon>
        <taxon>Metazoa</taxon>
        <taxon>Ecdysozoa</taxon>
        <taxon>Arthropoda</taxon>
        <taxon>Chelicerata</taxon>
        <taxon>Arachnida</taxon>
        <taxon>Araneae</taxon>
        <taxon>Araneomorphae</taxon>
        <taxon>Entelegynae</taxon>
        <taxon>Araneoidea</taxon>
        <taxon>Araneidae</taxon>
        <taxon>Caerostris</taxon>
    </lineage>
</organism>
<evidence type="ECO:0008006" key="3">
    <source>
        <dbReference type="Google" id="ProtNLM"/>
    </source>
</evidence>
<dbReference type="AlphaFoldDB" id="A0AAV4XAV7"/>
<reference evidence="1 2" key="1">
    <citation type="submission" date="2021-06" db="EMBL/GenBank/DDBJ databases">
        <title>Caerostris extrusa draft genome.</title>
        <authorList>
            <person name="Kono N."/>
            <person name="Arakawa K."/>
        </authorList>
    </citation>
    <scope>NUCLEOTIDE SEQUENCE [LARGE SCALE GENOMIC DNA]</scope>
</reference>
<dbReference type="Proteomes" id="UP001054945">
    <property type="component" value="Unassembled WGS sequence"/>
</dbReference>
<keyword evidence="2" id="KW-1185">Reference proteome</keyword>
<sequence length="98" mass="11163">MESSGRGRSNRRLAAWKTGSVAIPYYSRYIVNNIEWSLRTLKYSFFRELCDSVERYGEDSLNSNAAHSSQFATISSSTIQPSMLMQPLHPEGMEGDRH</sequence>